<dbReference type="SUPFAM" id="SSF50118">
    <property type="entry name" value="Cell growth inhibitor/plasmid maintenance toxic component"/>
    <property type="match status" value="1"/>
</dbReference>
<accession>A0ABD5UV36</accession>
<evidence type="ECO:0000313" key="2">
    <source>
        <dbReference type="Proteomes" id="UP001596296"/>
    </source>
</evidence>
<sequence length="118" mass="13439">MSDDDAQPIFERGDVVYGTDPFKPGETSRPWLIVSNHEDHPFHGDQYLACTLTTKSWMEGVVEIPETGWIRGGTPRRSRIVPWGVQSIVPEDIERWQGRIEHGIVDEAASVLIDELRR</sequence>
<dbReference type="EMBL" id="JBHSXL010000001">
    <property type="protein sequence ID" value="MFC6891192.1"/>
    <property type="molecule type" value="Genomic_DNA"/>
</dbReference>
<protein>
    <submittedName>
        <fullName evidence="1">Type II toxin-antitoxin system PemK/MazF family toxin</fullName>
    </submittedName>
</protein>
<name>A0ABD5UV36_9EURY</name>
<dbReference type="AlphaFoldDB" id="A0ABD5UV36"/>
<organism evidence="1 2">
    <name type="scientific">Halopenitus salinus</name>
    <dbReference type="NCBI Taxonomy" id="1198295"/>
    <lineage>
        <taxon>Archaea</taxon>
        <taxon>Methanobacteriati</taxon>
        <taxon>Methanobacteriota</taxon>
        <taxon>Stenosarchaea group</taxon>
        <taxon>Halobacteria</taxon>
        <taxon>Halobacteriales</taxon>
        <taxon>Haloferacaceae</taxon>
        <taxon>Halopenitus</taxon>
    </lineage>
</organism>
<comment type="caution">
    <text evidence="1">The sequence shown here is derived from an EMBL/GenBank/DDBJ whole genome shotgun (WGS) entry which is preliminary data.</text>
</comment>
<evidence type="ECO:0000313" key="1">
    <source>
        <dbReference type="EMBL" id="MFC6891192.1"/>
    </source>
</evidence>
<reference evidence="1 2" key="1">
    <citation type="journal article" date="2019" name="Int. J. Syst. Evol. Microbiol.">
        <title>The Global Catalogue of Microorganisms (GCM) 10K type strain sequencing project: providing services to taxonomists for standard genome sequencing and annotation.</title>
        <authorList>
            <consortium name="The Broad Institute Genomics Platform"/>
            <consortium name="The Broad Institute Genome Sequencing Center for Infectious Disease"/>
            <person name="Wu L."/>
            <person name="Ma J."/>
        </authorList>
    </citation>
    <scope>NUCLEOTIDE SEQUENCE [LARGE SCALE GENOMIC DNA]</scope>
    <source>
        <strain evidence="1 2">SKJ47</strain>
    </source>
</reference>
<dbReference type="Proteomes" id="UP001596296">
    <property type="component" value="Unassembled WGS sequence"/>
</dbReference>
<gene>
    <name evidence="1" type="ORF">ACFQE9_00885</name>
</gene>
<proteinExistence type="predicted"/>
<keyword evidence="2" id="KW-1185">Reference proteome</keyword>
<dbReference type="RefSeq" id="WP_379739067.1">
    <property type="nucleotide sequence ID" value="NZ_JBHSVN010000001.1"/>
</dbReference>